<dbReference type="InterPro" id="IPR033140">
    <property type="entry name" value="Lipase_GDXG_put_SER_AS"/>
</dbReference>
<evidence type="ECO:0000259" key="4">
    <source>
        <dbReference type="Pfam" id="PF07859"/>
    </source>
</evidence>
<evidence type="ECO:0000313" key="6">
    <source>
        <dbReference type="Proteomes" id="UP001145021"/>
    </source>
</evidence>
<dbReference type="Gene3D" id="3.40.50.1820">
    <property type="entry name" value="alpha/beta hydrolase"/>
    <property type="match status" value="1"/>
</dbReference>
<dbReference type="InterPro" id="IPR050300">
    <property type="entry name" value="GDXG_lipolytic_enzyme"/>
</dbReference>
<reference evidence="5" key="1">
    <citation type="submission" date="2022-07" db="EMBL/GenBank/DDBJ databases">
        <title>Phylogenomic reconstructions and comparative analyses of Kickxellomycotina fungi.</title>
        <authorList>
            <person name="Reynolds N.K."/>
            <person name="Stajich J.E."/>
            <person name="Barry K."/>
            <person name="Grigoriev I.V."/>
            <person name="Crous P."/>
            <person name="Smith M.E."/>
        </authorList>
    </citation>
    <scope>NUCLEOTIDE SEQUENCE</scope>
    <source>
        <strain evidence="5">NBRC 105413</strain>
    </source>
</reference>
<dbReference type="AlphaFoldDB" id="A0A9W7XSX5"/>
<keyword evidence="6" id="KW-1185">Reference proteome</keyword>
<dbReference type="InterPro" id="IPR029058">
    <property type="entry name" value="AB_hydrolase_fold"/>
</dbReference>
<dbReference type="Pfam" id="PF07859">
    <property type="entry name" value="Abhydrolase_3"/>
    <property type="match status" value="1"/>
</dbReference>
<keyword evidence="2" id="KW-0378">Hydrolase</keyword>
<dbReference type="GO" id="GO:0016787">
    <property type="term" value="F:hydrolase activity"/>
    <property type="evidence" value="ECO:0007669"/>
    <property type="project" value="UniProtKB-KW"/>
</dbReference>
<comment type="caution">
    <text evidence="5">The sequence shown here is derived from an EMBL/GenBank/DDBJ whole genome shotgun (WGS) entry which is preliminary data.</text>
</comment>
<dbReference type="PROSITE" id="PS01174">
    <property type="entry name" value="LIPASE_GDXG_SER"/>
    <property type="match status" value="1"/>
</dbReference>
<organism evidence="5 6">
    <name type="scientific">Coemansia asiatica</name>
    <dbReference type="NCBI Taxonomy" id="1052880"/>
    <lineage>
        <taxon>Eukaryota</taxon>
        <taxon>Fungi</taxon>
        <taxon>Fungi incertae sedis</taxon>
        <taxon>Zoopagomycota</taxon>
        <taxon>Kickxellomycotina</taxon>
        <taxon>Kickxellomycetes</taxon>
        <taxon>Kickxellales</taxon>
        <taxon>Kickxellaceae</taxon>
        <taxon>Coemansia</taxon>
    </lineage>
</organism>
<name>A0A9W7XSX5_9FUNG</name>
<evidence type="ECO:0000256" key="2">
    <source>
        <dbReference type="ARBA" id="ARBA00022801"/>
    </source>
</evidence>
<dbReference type="SUPFAM" id="SSF53474">
    <property type="entry name" value="alpha/beta-Hydrolases"/>
    <property type="match status" value="1"/>
</dbReference>
<dbReference type="InterPro" id="IPR013094">
    <property type="entry name" value="AB_hydrolase_3"/>
</dbReference>
<protein>
    <recommendedName>
        <fullName evidence="4">Alpha/beta hydrolase fold-3 domain-containing protein</fullName>
    </recommendedName>
</protein>
<evidence type="ECO:0000256" key="1">
    <source>
        <dbReference type="ARBA" id="ARBA00010515"/>
    </source>
</evidence>
<evidence type="ECO:0000256" key="3">
    <source>
        <dbReference type="PROSITE-ProRule" id="PRU10038"/>
    </source>
</evidence>
<comment type="similarity">
    <text evidence="1">Belongs to the 'GDXG' lipolytic enzyme family.</text>
</comment>
<evidence type="ECO:0000313" key="5">
    <source>
        <dbReference type="EMBL" id="KAJ1648456.1"/>
    </source>
</evidence>
<feature type="active site" evidence="3">
    <location>
        <position position="269"/>
    </location>
</feature>
<gene>
    <name evidence="5" type="ORF">LPJ64_000285</name>
</gene>
<sequence length="447" mass="50403">MANTKPEYVRLPLRLKTKEGIWGRLKNIMFIASGVSQTIASYYWYGPMVPTWSLRFHIINNILKKYLAESLPHNTPNELSEQIDFGYIAEYIKMNNLPSRALTEDIGHNKEFDITVDGDTCMEYKLSRYGVSGDKINVLAEEDLKRANYGQPRRVSCQIVVGSEFQRCSGCRTAVGPIPKMLEPEPLGLEERIVVHFHGGAYCVGERSLTHLHVYARMSSSTGLRVFSPNYRLAPQSCFPSQLHDCFLAYRDLLRRGFKPGNILLSGDSAGGALAIALVFVLREMQMEMPAGLMLVSPWVDSTCSGASWRTNQGRDYLPALNLENPFHPTRMFYAAGRRFSKQMLEELRCPLVSPVFGDLSKMPPMLIQIGQNELLHDDICDFADKAKKQADEKSEVPVVLLEVYEDMPHAFVLLDFAEAAMQAFEGMNRFAKQVVHLDSANKKSLC</sequence>
<accession>A0A9W7XSX5</accession>
<dbReference type="Proteomes" id="UP001145021">
    <property type="component" value="Unassembled WGS sequence"/>
</dbReference>
<feature type="domain" description="Alpha/beta hydrolase fold-3" evidence="4">
    <location>
        <begin position="194"/>
        <end position="413"/>
    </location>
</feature>
<dbReference type="PANTHER" id="PTHR48081:SF8">
    <property type="entry name" value="ALPHA_BETA HYDROLASE FOLD-3 DOMAIN-CONTAINING PROTEIN-RELATED"/>
    <property type="match status" value="1"/>
</dbReference>
<dbReference type="PANTHER" id="PTHR48081">
    <property type="entry name" value="AB HYDROLASE SUPERFAMILY PROTEIN C4A8.06C"/>
    <property type="match status" value="1"/>
</dbReference>
<proteinExistence type="inferred from homology"/>
<dbReference type="EMBL" id="JANBOH010000005">
    <property type="protein sequence ID" value="KAJ1648456.1"/>
    <property type="molecule type" value="Genomic_DNA"/>
</dbReference>